<dbReference type="InterPro" id="IPR035897">
    <property type="entry name" value="Toll_tir_struct_dom_sf"/>
</dbReference>
<evidence type="ECO:0000313" key="2">
    <source>
        <dbReference type="Proteomes" id="UP000828390"/>
    </source>
</evidence>
<comment type="caution">
    <text evidence="1">The sequence shown here is derived from an EMBL/GenBank/DDBJ whole genome shotgun (WGS) entry which is preliminary data.</text>
</comment>
<sequence>MALFIAACVATCVAIRLKRAKERMKLKKDWILALRNGYGDNKNAAFIIYNDSEPDDDKFVQDILYPGLEIRLKQTTKSERDLVRFKARDIESGEAVLDKTDELIKHSSIIVVLLTEHSSFQDNSVEMVLKSCYPTGEANQVPKPIVYVVKGEADTNALPRSISMHLDLQRKWCGGQNTEYNEQDLDYLCDLIMNVPIEASLSKNITILNIWCNVFKRTGSKNMYRRLENHSIK</sequence>
<name>A0A9D4E1X9_DREPO</name>
<gene>
    <name evidence="1" type="ORF">DPMN_173610</name>
</gene>
<evidence type="ECO:0000313" key="1">
    <source>
        <dbReference type="EMBL" id="KAH3772272.1"/>
    </source>
</evidence>
<reference evidence="1" key="1">
    <citation type="journal article" date="2019" name="bioRxiv">
        <title>The Genome of the Zebra Mussel, Dreissena polymorpha: A Resource for Invasive Species Research.</title>
        <authorList>
            <person name="McCartney M.A."/>
            <person name="Auch B."/>
            <person name="Kono T."/>
            <person name="Mallez S."/>
            <person name="Zhang Y."/>
            <person name="Obille A."/>
            <person name="Becker A."/>
            <person name="Abrahante J.E."/>
            <person name="Garbe J."/>
            <person name="Badalamenti J.P."/>
            <person name="Herman A."/>
            <person name="Mangelson H."/>
            <person name="Liachko I."/>
            <person name="Sullivan S."/>
            <person name="Sone E.D."/>
            <person name="Koren S."/>
            <person name="Silverstein K.A.T."/>
            <person name="Beckman K.B."/>
            <person name="Gohl D.M."/>
        </authorList>
    </citation>
    <scope>NUCLEOTIDE SEQUENCE</scope>
    <source>
        <strain evidence="1">Duluth1</strain>
        <tissue evidence="1">Whole animal</tissue>
    </source>
</reference>
<dbReference type="EMBL" id="JAIWYP010000009">
    <property type="protein sequence ID" value="KAH3772272.1"/>
    <property type="molecule type" value="Genomic_DNA"/>
</dbReference>
<dbReference type="Proteomes" id="UP000828390">
    <property type="component" value="Unassembled WGS sequence"/>
</dbReference>
<organism evidence="1 2">
    <name type="scientific">Dreissena polymorpha</name>
    <name type="common">Zebra mussel</name>
    <name type="synonym">Mytilus polymorpha</name>
    <dbReference type="NCBI Taxonomy" id="45954"/>
    <lineage>
        <taxon>Eukaryota</taxon>
        <taxon>Metazoa</taxon>
        <taxon>Spiralia</taxon>
        <taxon>Lophotrochozoa</taxon>
        <taxon>Mollusca</taxon>
        <taxon>Bivalvia</taxon>
        <taxon>Autobranchia</taxon>
        <taxon>Heteroconchia</taxon>
        <taxon>Euheterodonta</taxon>
        <taxon>Imparidentia</taxon>
        <taxon>Neoheterodontei</taxon>
        <taxon>Myida</taxon>
        <taxon>Dreissenoidea</taxon>
        <taxon>Dreissenidae</taxon>
        <taxon>Dreissena</taxon>
    </lineage>
</organism>
<dbReference type="AlphaFoldDB" id="A0A9D4E1X9"/>
<evidence type="ECO:0008006" key="3">
    <source>
        <dbReference type="Google" id="ProtNLM"/>
    </source>
</evidence>
<dbReference type="SUPFAM" id="SSF52200">
    <property type="entry name" value="Toll/Interleukin receptor TIR domain"/>
    <property type="match status" value="1"/>
</dbReference>
<protein>
    <recommendedName>
        <fullName evidence="3">TIR domain-containing protein</fullName>
    </recommendedName>
</protein>
<proteinExistence type="predicted"/>
<keyword evidence="2" id="KW-1185">Reference proteome</keyword>
<dbReference type="Gene3D" id="3.40.50.10140">
    <property type="entry name" value="Toll/interleukin-1 receptor homology (TIR) domain"/>
    <property type="match status" value="1"/>
</dbReference>
<reference evidence="1" key="2">
    <citation type="submission" date="2020-11" db="EMBL/GenBank/DDBJ databases">
        <authorList>
            <person name="McCartney M.A."/>
            <person name="Auch B."/>
            <person name="Kono T."/>
            <person name="Mallez S."/>
            <person name="Becker A."/>
            <person name="Gohl D.M."/>
            <person name="Silverstein K.A.T."/>
            <person name="Koren S."/>
            <person name="Bechman K.B."/>
            <person name="Herman A."/>
            <person name="Abrahante J.E."/>
            <person name="Garbe J."/>
        </authorList>
    </citation>
    <scope>NUCLEOTIDE SEQUENCE</scope>
    <source>
        <strain evidence="1">Duluth1</strain>
        <tissue evidence="1">Whole animal</tissue>
    </source>
</reference>
<accession>A0A9D4E1X9</accession>